<dbReference type="Pfam" id="PF00254">
    <property type="entry name" value="FKBP_C"/>
    <property type="match status" value="1"/>
</dbReference>
<dbReference type="InterPro" id="IPR001179">
    <property type="entry name" value="PPIase_FKBP_dom"/>
</dbReference>
<dbReference type="EMBL" id="VLPK01000001">
    <property type="protein sequence ID" value="TSJ43609.1"/>
    <property type="molecule type" value="Genomic_DNA"/>
</dbReference>
<comment type="similarity">
    <text evidence="4">Belongs to the FKBP-type PPIase family.</text>
</comment>
<reference evidence="7 8" key="1">
    <citation type="submission" date="2019-07" db="EMBL/GenBank/DDBJ databases">
        <authorList>
            <person name="Huq M.A."/>
        </authorList>
    </citation>
    <scope>NUCLEOTIDE SEQUENCE [LARGE SCALE GENOMIC DNA]</scope>
    <source>
        <strain evidence="7 8">MAH-19</strain>
    </source>
</reference>
<dbReference type="Proteomes" id="UP000318733">
    <property type="component" value="Unassembled WGS sequence"/>
</dbReference>
<dbReference type="InterPro" id="IPR046357">
    <property type="entry name" value="PPIase_dom_sf"/>
</dbReference>
<evidence type="ECO:0000256" key="5">
    <source>
        <dbReference type="SAM" id="SignalP"/>
    </source>
</evidence>
<gene>
    <name evidence="7" type="ORF">FO440_05300</name>
</gene>
<keyword evidence="3 4" id="KW-0413">Isomerase</keyword>
<evidence type="ECO:0000256" key="2">
    <source>
        <dbReference type="ARBA" id="ARBA00023110"/>
    </source>
</evidence>
<evidence type="ECO:0000313" key="8">
    <source>
        <dbReference type="Proteomes" id="UP000318733"/>
    </source>
</evidence>
<dbReference type="GO" id="GO:0003755">
    <property type="term" value="F:peptidyl-prolyl cis-trans isomerase activity"/>
    <property type="evidence" value="ECO:0007669"/>
    <property type="project" value="UniProtKB-UniRule"/>
</dbReference>
<name>A0A556MUY2_9SPHI</name>
<feature type="signal peptide" evidence="5">
    <location>
        <begin position="1"/>
        <end position="24"/>
    </location>
</feature>
<dbReference type="Gene3D" id="3.10.50.40">
    <property type="match status" value="1"/>
</dbReference>
<dbReference type="OrthoDB" id="669809at2"/>
<evidence type="ECO:0000259" key="6">
    <source>
        <dbReference type="PROSITE" id="PS50059"/>
    </source>
</evidence>
<dbReference type="EC" id="5.2.1.8" evidence="4"/>
<keyword evidence="5" id="KW-0732">Signal</keyword>
<evidence type="ECO:0000256" key="3">
    <source>
        <dbReference type="PROSITE-ProRule" id="PRU00277"/>
    </source>
</evidence>
<dbReference type="AlphaFoldDB" id="A0A556MUY2"/>
<dbReference type="PROSITE" id="PS50059">
    <property type="entry name" value="FKBP_PPIASE"/>
    <property type="match status" value="1"/>
</dbReference>
<feature type="domain" description="PPIase FKBP-type" evidence="6">
    <location>
        <begin position="79"/>
        <end position="161"/>
    </location>
</feature>
<dbReference type="PROSITE" id="PS51257">
    <property type="entry name" value="PROKAR_LIPOPROTEIN"/>
    <property type="match status" value="1"/>
</dbReference>
<comment type="catalytic activity">
    <reaction evidence="1 3 4">
        <text>[protein]-peptidylproline (omega=180) = [protein]-peptidylproline (omega=0)</text>
        <dbReference type="Rhea" id="RHEA:16237"/>
        <dbReference type="Rhea" id="RHEA-COMP:10747"/>
        <dbReference type="Rhea" id="RHEA-COMP:10748"/>
        <dbReference type="ChEBI" id="CHEBI:83833"/>
        <dbReference type="ChEBI" id="CHEBI:83834"/>
        <dbReference type="EC" id="5.2.1.8"/>
    </reaction>
</comment>
<keyword evidence="8" id="KW-1185">Reference proteome</keyword>
<evidence type="ECO:0000256" key="4">
    <source>
        <dbReference type="RuleBase" id="RU003915"/>
    </source>
</evidence>
<sequence length="162" mass="17546">MKVIQMKKYFLLICLVTVAFSSCRKVVQSPFSDTQQAIADDNAIQDYFLSNGITNATKDPSGVYYIITNPGTGPHPTINSNVTVGYSIYLFDTSFVESQSSRYFAPLSSYIKGWQVGIPLIGTGGSITLYVPSGLAFGTSGTTNIEANTPLIFNITLQGFNN</sequence>
<evidence type="ECO:0000313" key="7">
    <source>
        <dbReference type="EMBL" id="TSJ43609.1"/>
    </source>
</evidence>
<feature type="chain" id="PRO_5021702613" description="Peptidyl-prolyl cis-trans isomerase" evidence="5">
    <location>
        <begin position="25"/>
        <end position="162"/>
    </location>
</feature>
<protein>
    <recommendedName>
        <fullName evidence="4">Peptidyl-prolyl cis-trans isomerase</fullName>
        <ecNumber evidence="4">5.2.1.8</ecNumber>
    </recommendedName>
</protein>
<evidence type="ECO:0000256" key="1">
    <source>
        <dbReference type="ARBA" id="ARBA00000971"/>
    </source>
</evidence>
<accession>A0A556MUY2</accession>
<organism evidence="7 8">
    <name type="scientific">Mucilaginibacter corticis</name>
    <dbReference type="NCBI Taxonomy" id="2597670"/>
    <lineage>
        <taxon>Bacteria</taxon>
        <taxon>Pseudomonadati</taxon>
        <taxon>Bacteroidota</taxon>
        <taxon>Sphingobacteriia</taxon>
        <taxon>Sphingobacteriales</taxon>
        <taxon>Sphingobacteriaceae</taxon>
        <taxon>Mucilaginibacter</taxon>
    </lineage>
</organism>
<proteinExistence type="inferred from homology"/>
<keyword evidence="2 3" id="KW-0697">Rotamase</keyword>
<dbReference type="SUPFAM" id="SSF54534">
    <property type="entry name" value="FKBP-like"/>
    <property type="match status" value="1"/>
</dbReference>
<comment type="caution">
    <text evidence="7">The sequence shown here is derived from an EMBL/GenBank/DDBJ whole genome shotgun (WGS) entry which is preliminary data.</text>
</comment>